<organism evidence="4 5">
    <name type="scientific">Aaosphaeria arxii CBS 175.79</name>
    <dbReference type="NCBI Taxonomy" id="1450172"/>
    <lineage>
        <taxon>Eukaryota</taxon>
        <taxon>Fungi</taxon>
        <taxon>Dikarya</taxon>
        <taxon>Ascomycota</taxon>
        <taxon>Pezizomycotina</taxon>
        <taxon>Dothideomycetes</taxon>
        <taxon>Pleosporomycetidae</taxon>
        <taxon>Pleosporales</taxon>
        <taxon>Pleosporales incertae sedis</taxon>
        <taxon>Aaosphaeria</taxon>
    </lineage>
</organism>
<dbReference type="AlphaFoldDB" id="A0A6A5YB08"/>
<dbReference type="PANTHER" id="PTHR43249:SF1">
    <property type="entry name" value="D-GLUCOSIDE 3-DEHYDROGENASE"/>
    <property type="match status" value="1"/>
</dbReference>
<dbReference type="Proteomes" id="UP000799778">
    <property type="component" value="Unassembled WGS sequence"/>
</dbReference>
<feature type="domain" description="Oxidoreductase putative C-terminal" evidence="3">
    <location>
        <begin position="164"/>
        <end position="305"/>
    </location>
</feature>
<dbReference type="Gene3D" id="3.40.50.720">
    <property type="entry name" value="NAD(P)-binding Rossmann-like Domain"/>
    <property type="match status" value="1"/>
</dbReference>
<keyword evidence="5" id="KW-1185">Reference proteome</keyword>
<accession>A0A6A5YB08</accession>
<evidence type="ECO:0000256" key="1">
    <source>
        <dbReference type="SAM" id="MobiDB-lite"/>
    </source>
</evidence>
<dbReference type="SUPFAM" id="SSF51735">
    <property type="entry name" value="NAD(P)-binding Rossmann-fold domains"/>
    <property type="match status" value="1"/>
</dbReference>
<evidence type="ECO:0008006" key="6">
    <source>
        <dbReference type="Google" id="ProtNLM"/>
    </source>
</evidence>
<dbReference type="GO" id="GO:0000166">
    <property type="term" value="F:nucleotide binding"/>
    <property type="evidence" value="ECO:0007669"/>
    <property type="project" value="InterPro"/>
</dbReference>
<dbReference type="Pfam" id="PF08635">
    <property type="entry name" value="ox_reductase_C"/>
    <property type="match status" value="1"/>
</dbReference>
<sequence length="416" mass="45785">MANSKAAKFSVLFVGAGNITFGNDNVLWNHSLRVERYLGSSLEVVGIVDPSIDRVKHVLAQKKASSAAAAYAKTEHFLDVASAEKALRAAEKLPKLIILGTPPHFRGTMLEQRDLESQIIASFGSAPALFCEKPVSTARPHESYPVAQILKDSGNTVSVGYMLRYLHVVQKAMSIIRENNVQIMSVNARYTCAYSKIRKIDWWNKAKQCGPVVEQATHFCDLCRYIGGEVNLESVKAIALEHDEPAGKLSHMAIDESQIDSSDRIPRVTSAFWKYEKGAIGSLTHIIALHGIKYSNEIVVSGDGYQLRLVDLYGTPTLHVRTPASEKEETFTFPNDDPFYSELAALLESLGADCQDASSVDENADNDSSGEGPAPGSSSFYRPSHPTGSILSTFEDACKTYEFTWRIRDESEASRR</sequence>
<reference evidence="4" key="1">
    <citation type="journal article" date="2020" name="Stud. Mycol.">
        <title>101 Dothideomycetes genomes: a test case for predicting lifestyles and emergence of pathogens.</title>
        <authorList>
            <person name="Haridas S."/>
            <person name="Albert R."/>
            <person name="Binder M."/>
            <person name="Bloem J."/>
            <person name="Labutti K."/>
            <person name="Salamov A."/>
            <person name="Andreopoulos B."/>
            <person name="Baker S."/>
            <person name="Barry K."/>
            <person name="Bills G."/>
            <person name="Bluhm B."/>
            <person name="Cannon C."/>
            <person name="Castanera R."/>
            <person name="Culley D."/>
            <person name="Daum C."/>
            <person name="Ezra D."/>
            <person name="Gonzalez J."/>
            <person name="Henrissat B."/>
            <person name="Kuo A."/>
            <person name="Liang C."/>
            <person name="Lipzen A."/>
            <person name="Lutzoni F."/>
            <person name="Magnuson J."/>
            <person name="Mondo S."/>
            <person name="Nolan M."/>
            <person name="Ohm R."/>
            <person name="Pangilinan J."/>
            <person name="Park H.-J."/>
            <person name="Ramirez L."/>
            <person name="Alfaro M."/>
            <person name="Sun H."/>
            <person name="Tritt A."/>
            <person name="Yoshinaga Y."/>
            <person name="Zwiers L.-H."/>
            <person name="Turgeon B."/>
            <person name="Goodwin S."/>
            <person name="Spatafora J."/>
            <person name="Crous P."/>
            <person name="Grigoriev I."/>
        </authorList>
    </citation>
    <scope>NUCLEOTIDE SEQUENCE</scope>
    <source>
        <strain evidence="4">CBS 175.79</strain>
    </source>
</reference>
<dbReference type="Pfam" id="PF01408">
    <property type="entry name" value="GFO_IDH_MocA"/>
    <property type="match status" value="1"/>
</dbReference>
<gene>
    <name evidence="4" type="ORF">BU24DRAFT_488624</name>
</gene>
<dbReference type="GeneID" id="54290962"/>
<dbReference type="Gene3D" id="3.30.360.10">
    <property type="entry name" value="Dihydrodipicolinate Reductase, domain 2"/>
    <property type="match status" value="1"/>
</dbReference>
<dbReference type="InterPro" id="IPR052515">
    <property type="entry name" value="Gfo/Idh/MocA_Oxidoreductase"/>
</dbReference>
<dbReference type="PANTHER" id="PTHR43249">
    <property type="entry name" value="UDP-N-ACETYL-2-AMINO-2-DEOXY-D-GLUCURONATE OXIDASE"/>
    <property type="match status" value="1"/>
</dbReference>
<dbReference type="EMBL" id="ML978066">
    <property type="protein sequence ID" value="KAF2022413.1"/>
    <property type="molecule type" value="Genomic_DNA"/>
</dbReference>
<dbReference type="OrthoDB" id="10250282at2759"/>
<protein>
    <recommendedName>
        <fullName evidence="6">NAD(P)-binding protein</fullName>
    </recommendedName>
</protein>
<evidence type="ECO:0000259" key="2">
    <source>
        <dbReference type="Pfam" id="PF01408"/>
    </source>
</evidence>
<evidence type="ECO:0000313" key="5">
    <source>
        <dbReference type="Proteomes" id="UP000799778"/>
    </source>
</evidence>
<dbReference type="InterPro" id="IPR000683">
    <property type="entry name" value="Gfo/Idh/MocA-like_OxRdtase_N"/>
</dbReference>
<feature type="compositionally biased region" description="Low complexity" evidence="1">
    <location>
        <begin position="369"/>
        <end position="379"/>
    </location>
</feature>
<dbReference type="InterPro" id="IPR036291">
    <property type="entry name" value="NAD(P)-bd_dom_sf"/>
</dbReference>
<evidence type="ECO:0000313" key="4">
    <source>
        <dbReference type="EMBL" id="KAF2022413.1"/>
    </source>
</evidence>
<feature type="domain" description="Gfo/Idh/MocA-like oxidoreductase N-terminal" evidence="2">
    <location>
        <begin position="9"/>
        <end position="161"/>
    </location>
</feature>
<proteinExistence type="predicted"/>
<dbReference type="InterPro" id="IPR013944">
    <property type="entry name" value="OxRdtase_put_C"/>
</dbReference>
<dbReference type="RefSeq" id="XP_033390752.1">
    <property type="nucleotide sequence ID" value="XM_033533565.1"/>
</dbReference>
<feature type="region of interest" description="Disordered" evidence="1">
    <location>
        <begin position="357"/>
        <end position="385"/>
    </location>
</feature>
<name>A0A6A5YB08_9PLEO</name>
<dbReference type="SUPFAM" id="SSF55347">
    <property type="entry name" value="Glyceraldehyde-3-phosphate dehydrogenase-like, C-terminal domain"/>
    <property type="match status" value="1"/>
</dbReference>
<evidence type="ECO:0000259" key="3">
    <source>
        <dbReference type="Pfam" id="PF08635"/>
    </source>
</evidence>